<sequence>IDSSRSIRPNDYEKVKTFIINLIQFLKIGPDATRVGLLQYGSVVQPEFSLKTYNNKAEVEQAVRNMEHLATGTMTGLAIQYTMETAFTEEEGARPANLHIPRIAMIVTDGRPQDTVEEVAAQARQAGIQIFAIGVGRVDMNTLKAIGSEPHSEHVHLVANFSQIETLISVFQSKLHLCKHVCFHLFEPVCWCVSLHALGSEMCEVVDHQCQHICVSSPASYRCKCRKGFTLNPDGKTCKAEDMCAEVDHGCQHICANLHDGYECRCRPGYQLTIDLKTCNKIDFCDLGNHGCEHDCVSVPESYICRCKKGFTLRPDGKTCKKIDHCADGTHGCEQEFINTEDSCVCKCRKGFTLRPDGKTCKKIDHCADGTHGCEQEFINTEDSCVCKCRKGFTLRPDGKTCKSKYPVLLSFYCFGMDIYCIYVHKLIYEIIPISNRFHFYICAFILYTDHCADGNHGCEQDFMSTEDSCVCKCREGYTLRPDGKTCQSLDLCQTVDHRCEHQCVSTTDSYICRCFEGFLYKTFMDLVFVIDGSKSLGPTNFELVKQFVNGIVDSLDISKKGTHVGLLQYSTKVRTEFTLGQYTTAQGVKQAVSRMQYMGRGSMTGSALRHMFEFSFSAKEGARPNIPRVSVVFTDGRSQDDVSEWATKAKNSGITMYVLGIGKAIEQELREIASEPDEKHLYYAEDFEKMGEITKKLKSRICTGTQLTPSNKKSVTRTTQQTESPKFYPRTRGFSHLISSFPTDKPSDVNMCQCENVMMFQNQVTEKLKNLVQNNILF</sequence>
<dbReference type="SUPFAM" id="SSF57196">
    <property type="entry name" value="EGF/Laminin"/>
    <property type="match status" value="3"/>
</dbReference>
<evidence type="ECO:0000256" key="8">
    <source>
        <dbReference type="ARBA" id="ARBA00023180"/>
    </source>
</evidence>
<keyword evidence="7" id="KW-1015">Disulfide bond</keyword>
<dbReference type="STRING" id="41447.ENSSDUP00000010973"/>
<feature type="domain" description="VWFA" evidence="9">
    <location>
        <begin position="1"/>
        <end position="175"/>
    </location>
</feature>
<keyword evidence="4" id="KW-0732">Signal</keyword>
<dbReference type="InterPro" id="IPR000742">
    <property type="entry name" value="EGF"/>
</dbReference>
<dbReference type="Ensembl" id="ENSSDUT00000011175.1">
    <property type="protein sequence ID" value="ENSSDUP00000010973.1"/>
    <property type="gene ID" value="ENSSDUG00000007898.1"/>
</dbReference>
<dbReference type="GO" id="GO:0005576">
    <property type="term" value="C:extracellular region"/>
    <property type="evidence" value="ECO:0007669"/>
    <property type="project" value="UniProtKB-SubCell"/>
</dbReference>
<dbReference type="SUPFAM" id="SSF53300">
    <property type="entry name" value="vWA-like"/>
    <property type="match status" value="2"/>
</dbReference>
<evidence type="ECO:0000256" key="5">
    <source>
        <dbReference type="ARBA" id="ARBA00022737"/>
    </source>
</evidence>
<dbReference type="SMART" id="SM00181">
    <property type="entry name" value="EGF"/>
    <property type="match status" value="7"/>
</dbReference>
<dbReference type="SMART" id="SM00327">
    <property type="entry name" value="VWA"/>
    <property type="match status" value="2"/>
</dbReference>
<keyword evidence="8" id="KW-0325">Glycoprotein</keyword>
<dbReference type="GeneTree" id="ENSGT00940000158008"/>
<evidence type="ECO:0000313" key="11">
    <source>
        <dbReference type="Proteomes" id="UP000261420"/>
    </source>
</evidence>
<dbReference type="Pfam" id="PF14670">
    <property type="entry name" value="FXa_inhibition"/>
    <property type="match status" value="3"/>
</dbReference>
<keyword evidence="5" id="KW-0677">Repeat</keyword>
<dbReference type="Pfam" id="PF00092">
    <property type="entry name" value="VWA"/>
    <property type="match status" value="2"/>
</dbReference>
<dbReference type="SMART" id="SM00179">
    <property type="entry name" value="EGF_CA"/>
    <property type="match status" value="6"/>
</dbReference>
<proteinExistence type="predicted"/>
<dbReference type="InterPro" id="IPR001881">
    <property type="entry name" value="EGF-like_Ca-bd_dom"/>
</dbReference>
<feature type="domain" description="VWFA" evidence="9">
    <location>
        <begin position="526"/>
        <end position="698"/>
    </location>
</feature>
<dbReference type="InterPro" id="IPR036465">
    <property type="entry name" value="vWFA_dom_sf"/>
</dbReference>
<evidence type="ECO:0000256" key="3">
    <source>
        <dbReference type="ARBA" id="ARBA00022536"/>
    </source>
</evidence>
<dbReference type="Gene3D" id="1.20.5.30">
    <property type="match status" value="1"/>
</dbReference>
<dbReference type="Gene3D" id="2.10.25.10">
    <property type="entry name" value="Laminin"/>
    <property type="match status" value="7"/>
</dbReference>
<dbReference type="Gene3D" id="3.40.50.410">
    <property type="entry name" value="von Willebrand factor, type A domain"/>
    <property type="match status" value="2"/>
</dbReference>
<dbReference type="PROSITE" id="PS01186">
    <property type="entry name" value="EGF_2"/>
    <property type="match status" value="3"/>
</dbReference>
<accession>A0A3B4TYC2</accession>
<dbReference type="GO" id="GO:0005509">
    <property type="term" value="F:calcium ion binding"/>
    <property type="evidence" value="ECO:0007669"/>
    <property type="project" value="InterPro"/>
</dbReference>
<reference evidence="10" key="1">
    <citation type="submission" date="2025-08" db="UniProtKB">
        <authorList>
            <consortium name="Ensembl"/>
        </authorList>
    </citation>
    <scope>IDENTIFICATION</scope>
</reference>
<name>A0A3B4TYC2_SERDU</name>
<dbReference type="InterPro" id="IPR050525">
    <property type="entry name" value="ECM_Assembly_Org"/>
</dbReference>
<dbReference type="InterPro" id="IPR000152">
    <property type="entry name" value="EGF-type_Asp/Asn_hydroxyl_site"/>
</dbReference>
<evidence type="ECO:0000259" key="9">
    <source>
        <dbReference type="PROSITE" id="PS50234"/>
    </source>
</evidence>
<keyword evidence="3" id="KW-0245">EGF-like domain</keyword>
<dbReference type="PRINTS" id="PR00453">
    <property type="entry name" value="VWFADOMAIN"/>
</dbReference>
<dbReference type="PANTHER" id="PTHR24020:SF35">
    <property type="entry name" value="MATRILIN-2"/>
    <property type="match status" value="1"/>
</dbReference>
<dbReference type="Proteomes" id="UP000261420">
    <property type="component" value="Unplaced"/>
</dbReference>
<evidence type="ECO:0000313" key="10">
    <source>
        <dbReference type="Ensembl" id="ENSSDUP00000010973.1"/>
    </source>
</evidence>
<keyword evidence="6" id="KW-0175">Coiled coil</keyword>
<reference evidence="10" key="2">
    <citation type="submission" date="2025-09" db="UniProtKB">
        <authorList>
            <consortium name="Ensembl"/>
        </authorList>
    </citation>
    <scope>IDENTIFICATION</scope>
</reference>
<dbReference type="FunFam" id="2.10.25.10:FF:000041">
    <property type="entry name" value="matrilin-2 isoform X1"/>
    <property type="match status" value="3"/>
</dbReference>
<comment type="subcellular location">
    <subcellularLocation>
        <location evidence="1">Secreted</location>
    </subcellularLocation>
</comment>
<dbReference type="InterPro" id="IPR036337">
    <property type="entry name" value="Matrilin_CC_sf"/>
</dbReference>
<protein>
    <submittedName>
        <fullName evidence="10">Matrilin 2</fullName>
    </submittedName>
</protein>
<dbReference type="SUPFAM" id="SSF57184">
    <property type="entry name" value="Growth factor receptor domain"/>
    <property type="match status" value="1"/>
</dbReference>
<keyword evidence="2" id="KW-0964">Secreted</keyword>
<evidence type="ECO:0000256" key="6">
    <source>
        <dbReference type="ARBA" id="ARBA00023054"/>
    </source>
</evidence>
<dbReference type="PANTHER" id="PTHR24020">
    <property type="entry name" value="COLLAGEN ALPHA"/>
    <property type="match status" value="1"/>
</dbReference>
<evidence type="ECO:0000256" key="4">
    <source>
        <dbReference type="ARBA" id="ARBA00022729"/>
    </source>
</evidence>
<dbReference type="AlphaFoldDB" id="A0A3B4TYC2"/>
<dbReference type="PROSITE" id="PS50234">
    <property type="entry name" value="VWFA"/>
    <property type="match status" value="2"/>
</dbReference>
<dbReference type="InterPro" id="IPR002035">
    <property type="entry name" value="VWF_A"/>
</dbReference>
<evidence type="ECO:0000256" key="1">
    <source>
        <dbReference type="ARBA" id="ARBA00004613"/>
    </source>
</evidence>
<keyword evidence="11" id="KW-1185">Reference proteome</keyword>
<evidence type="ECO:0000256" key="2">
    <source>
        <dbReference type="ARBA" id="ARBA00022525"/>
    </source>
</evidence>
<evidence type="ECO:0000256" key="7">
    <source>
        <dbReference type="ARBA" id="ARBA00023157"/>
    </source>
</evidence>
<dbReference type="FunFam" id="3.40.50.410:FF:000004">
    <property type="entry name" value="collagen alpha-6(VI) chain"/>
    <property type="match status" value="2"/>
</dbReference>
<dbReference type="PROSITE" id="PS00010">
    <property type="entry name" value="ASX_HYDROXYL"/>
    <property type="match status" value="1"/>
</dbReference>
<organism evidence="10 11">
    <name type="scientific">Seriola dumerili</name>
    <name type="common">Greater amberjack</name>
    <name type="synonym">Caranx dumerili</name>
    <dbReference type="NCBI Taxonomy" id="41447"/>
    <lineage>
        <taxon>Eukaryota</taxon>
        <taxon>Metazoa</taxon>
        <taxon>Chordata</taxon>
        <taxon>Craniata</taxon>
        <taxon>Vertebrata</taxon>
        <taxon>Euteleostomi</taxon>
        <taxon>Actinopterygii</taxon>
        <taxon>Neopterygii</taxon>
        <taxon>Teleostei</taxon>
        <taxon>Neoteleostei</taxon>
        <taxon>Acanthomorphata</taxon>
        <taxon>Carangaria</taxon>
        <taxon>Carangiformes</taxon>
        <taxon>Carangidae</taxon>
        <taxon>Seriola</taxon>
    </lineage>
</organism>
<dbReference type="InterPro" id="IPR009030">
    <property type="entry name" value="Growth_fac_rcpt_cys_sf"/>
</dbReference>